<dbReference type="Gene3D" id="3.40.109.10">
    <property type="entry name" value="NADH Oxidase"/>
    <property type="match status" value="1"/>
</dbReference>
<dbReference type="Proteomes" id="UP000195918">
    <property type="component" value="Unassembled WGS sequence"/>
</dbReference>
<dbReference type="InterPro" id="IPR000415">
    <property type="entry name" value="Nitroreductase-like"/>
</dbReference>
<feature type="domain" description="Nitroreductase" evidence="5">
    <location>
        <begin position="110"/>
        <end position="164"/>
    </location>
</feature>
<proteinExistence type="inferred from homology"/>
<protein>
    <submittedName>
        <fullName evidence="6">Oxygen-insensitive NADPH nitroreductase</fullName>
        <ecNumber evidence="6">1.-.-.-</ecNumber>
    </submittedName>
</protein>
<keyword evidence="7" id="KW-1185">Reference proteome</keyword>
<evidence type="ECO:0000313" key="6">
    <source>
        <dbReference type="EMBL" id="SLM86662.1"/>
    </source>
</evidence>
<comment type="similarity">
    <text evidence="1">Belongs to the flavin oxidoreductase frp family.</text>
</comment>
<feature type="domain" description="Nitroreductase" evidence="5">
    <location>
        <begin position="9"/>
        <end position="65"/>
    </location>
</feature>
<reference evidence="7" key="1">
    <citation type="submission" date="2017-02" db="EMBL/GenBank/DDBJ databases">
        <authorList>
            <person name="Dridi B."/>
        </authorList>
    </citation>
    <scope>NUCLEOTIDE SEQUENCE [LARGE SCALE GENOMIC DNA]</scope>
    <source>
        <strain evidence="7">bH819</strain>
    </source>
</reference>
<gene>
    <name evidence="6" type="ORF">FM121_11245</name>
</gene>
<accession>A0A1X6WQZ9</accession>
<evidence type="ECO:0000259" key="5">
    <source>
        <dbReference type="Pfam" id="PF00881"/>
    </source>
</evidence>
<dbReference type="Pfam" id="PF00881">
    <property type="entry name" value="Nitroreductase"/>
    <property type="match status" value="2"/>
</dbReference>
<dbReference type="PANTHER" id="PTHR43425:SF2">
    <property type="entry name" value="OXYGEN-INSENSITIVE NADPH NITROREDUCTASE"/>
    <property type="match status" value="1"/>
</dbReference>
<dbReference type="InterPro" id="IPR029479">
    <property type="entry name" value="Nitroreductase"/>
</dbReference>
<dbReference type="EC" id="1.-.-.-" evidence="6"/>
<evidence type="ECO:0000256" key="1">
    <source>
        <dbReference type="ARBA" id="ARBA00008366"/>
    </source>
</evidence>
<dbReference type="RefSeq" id="WP_179203862.1">
    <property type="nucleotide sequence ID" value="NZ_FWFD01000015.1"/>
</dbReference>
<keyword evidence="2" id="KW-0285">Flavoprotein</keyword>
<keyword evidence="4 6" id="KW-0560">Oxidoreductase</keyword>
<dbReference type="PANTHER" id="PTHR43425">
    <property type="entry name" value="OXYGEN-INSENSITIVE NADPH NITROREDUCTASE"/>
    <property type="match status" value="1"/>
</dbReference>
<evidence type="ECO:0000256" key="4">
    <source>
        <dbReference type="ARBA" id="ARBA00023002"/>
    </source>
</evidence>
<evidence type="ECO:0000313" key="7">
    <source>
        <dbReference type="Proteomes" id="UP000195918"/>
    </source>
</evidence>
<sequence length="243" mass="27278">MNETISLLKNHATVREYDSNYQITNEEMDNILSAAKQAPSWQNGQAYSITIFTGDEKNKLAKLIETDPNQGSNFEIINQSNIFLMFNINLSLYGIEADFAGEIEPLLIGAVDTSLALENALIAAESLGLGTCVVGGIRRLSEEIITTHKYPKYSFPLVGLALGKPTKEKFVKPRLSDVNIFYAGESMETEDTAQIERYGKILYDFSQKVGYNSSEWQTRFVDYYNEKQFPKGTKEALKKQGLI</sequence>
<dbReference type="SUPFAM" id="SSF55469">
    <property type="entry name" value="FMN-dependent nitroreductase-like"/>
    <property type="match status" value="1"/>
</dbReference>
<organism evidence="6 7">
    <name type="scientific">Vagococcus fluvialis bH819</name>
    <dbReference type="NCBI Taxonomy" id="1255619"/>
    <lineage>
        <taxon>Bacteria</taxon>
        <taxon>Bacillati</taxon>
        <taxon>Bacillota</taxon>
        <taxon>Bacilli</taxon>
        <taxon>Lactobacillales</taxon>
        <taxon>Enterococcaceae</taxon>
        <taxon>Vagococcus</taxon>
    </lineage>
</organism>
<dbReference type="AlphaFoldDB" id="A0A1X6WQZ9"/>
<evidence type="ECO:0000256" key="2">
    <source>
        <dbReference type="ARBA" id="ARBA00022630"/>
    </source>
</evidence>
<name>A0A1X6WQZ9_9ENTE</name>
<evidence type="ECO:0000256" key="3">
    <source>
        <dbReference type="ARBA" id="ARBA00022643"/>
    </source>
</evidence>
<dbReference type="EMBL" id="FWFD01000015">
    <property type="protein sequence ID" value="SLM86662.1"/>
    <property type="molecule type" value="Genomic_DNA"/>
</dbReference>
<dbReference type="GO" id="GO:0016491">
    <property type="term" value="F:oxidoreductase activity"/>
    <property type="evidence" value="ECO:0007669"/>
    <property type="project" value="UniProtKB-KW"/>
</dbReference>
<dbReference type="InterPro" id="IPR016446">
    <property type="entry name" value="Flavin_OxRdtase_Frp"/>
</dbReference>
<keyword evidence="3" id="KW-0288">FMN</keyword>